<keyword evidence="2" id="KW-0472">Membrane</keyword>
<dbReference type="InterPro" id="IPR003675">
    <property type="entry name" value="Rce1/LyrA-like_dom"/>
</dbReference>
<accession>A0ABZ3FQR0</accession>
<keyword evidence="5" id="KW-1185">Reference proteome</keyword>
<feature type="transmembrane region" description="Helical" evidence="2">
    <location>
        <begin position="268"/>
        <end position="290"/>
    </location>
</feature>
<feature type="region of interest" description="Disordered" evidence="1">
    <location>
        <begin position="1"/>
        <end position="36"/>
    </location>
</feature>
<feature type="domain" description="CAAX prenyl protease 2/Lysostaphin resistance protein A-like" evidence="3">
    <location>
        <begin position="185"/>
        <end position="279"/>
    </location>
</feature>
<keyword evidence="2" id="KW-1133">Transmembrane helix</keyword>
<sequence length="349" mass="37962">MTPPLPPAESLGAPARSEVESDPSFTGPADRGPGSGTATRLDYAGLPLLGRRWWKPFASVVILVWAWVTLSTVVVFGFGLCGFLIHGDPGHFLRDAVTEPMVVTPSLLLLMNLILACGIPATFIAARIVHGLRPGFVNSVAGKFRWGLAGRLALLLLPVFVLNLVVQMALSGGFRPNVDPRILAFLIVVWLTTPLQCAGEEYVFRSWFLQNLGGLFRHPVVRWAVPIVPSSLLFAALHGSMHPWILVDLTLFAAAAALIVWRTGGMEAAVVLHSLNNVLVIHLTLVFGGLQEAFVSEESTGSLVSVLFTVVSQGLCVALVWWWAKRRGVQRDTLADPRVPRRQGHVVRR</sequence>
<gene>
    <name evidence="4" type="ORF">AADG42_07205</name>
</gene>
<dbReference type="Proteomes" id="UP001442841">
    <property type="component" value="Chromosome"/>
</dbReference>
<keyword evidence="4" id="KW-0378">Hydrolase</keyword>
<keyword evidence="2" id="KW-0812">Transmembrane</keyword>
<feature type="transmembrane region" description="Helical" evidence="2">
    <location>
        <begin position="182"/>
        <end position="199"/>
    </location>
</feature>
<proteinExistence type="predicted"/>
<evidence type="ECO:0000259" key="3">
    <source>
        <dbReference type="Pfam" id="PF02517"/>
    </source>
</evidence>
<protein>
    <submittedName>
        <fullName evidence="4">CPBP family intramembrane glutamic endopeptidase</fullName>
        <ecNumber evidence="4">3.4.-.-</ecNumber>
    </submittedName>
</protein>
<evidence type="ECO:0000256" key="2">
    <source>
        <dbReference type="SAM" id="Phobius"/>
    </source>
</evidence>
<dbReference type="EMBL" id="CP154795">
    <property type="protein sequence ID" value="XAN07090.1"/>
    <property type="molecule type" value="Genomic_DNA"/>
</dbReference>
<feature type="transmembrane region" description="Helical" evidence="2">
    <location>
        <begin position="106"/>
        <end position="129"/>
    </location>
</feature>
<evidence type="ECO:0000313" key="5">
    <source>
        <dbReference type="Proteomes" id="UP001442841"/>
    </source>
</evidence>
<reference evidence="4 5" key="1">
    <citation type="submission" date="2024-04" db="EMBL/GenBank/DDBJ databases">
        <title>Isolation of an actinomycete strain from pig manure.</title>
        <authorList>
            <person name="Gong T."/>
            <person name="Yu Z."/>
            <person name="An M."/>
            <person name="Wei C."/>
            <person name="Yang W."/>
            <person name="Liu L."/>
        </authorList>
    </citation>
    <scope>NUCLEOTIDE SEQUENCE [LARGE SCALE GENOMIC DNA]</scope>
    <source>
        <strain evidence="4 5">ZF39</strain>
    </source>
</reference>
<evidence type="ECO:0000313" key="4">
    <source>
        <dbReference type="EMBL" id="XAN07090.1"/>
    </source>
</evidence>
<evidence type="ECO:0000256" key="1">
    <source>
        <dbReference type="SAM" id="MobiDB-lite"/>
    </source>
</evidence>
<name>A0ABZ3FQR0_9ACTN</name>
<dbReference type="EC" id="3.4.-.-" evidence="4"/>
<dbReference type="Pfam" id="PF02517">
    <property type="entry name" value="Rce1-like"/>
    <property type="match status" value="1"/>
</dbReference>
<feature type="transmembrane region" description="Helical" evidence="2">
    <location>
        <begin position="60"/>
        <end position="86"/>
    </location>
</feature>
<feature type="transmembrane region" description="Helical" evidence="2">
    <location>
        <begin position="243"/>
        <end position="261"/>
    </location>
</feature>
<feature type="transmembrane region" description="Helical" evidence="2">
    <location>
        <begin position="302"/>
        <end position="324"/>
    </location>
</feature>
<feature type="transmembrane region" description="Helical" evidence="2">
    <location>
        <begin position="149"/>
        <end position="170"/>
    </location>
</feature>
<dbReference type="RefSeq" id="WP_425308543.1">
    <property type="nucleotide sequence ID" value="NZ_CP154795.1"/>
</dbReference>
<dbReference type="GO" id="GO:0016787">
    <property type="term" value="F:hydrolase activity"/>
    <property type="evidence" value="ECO:0007669"/>
    <property type="project" value="UniProtKB-KW"/>
</dbReference>
<organism evidence="4 5">
    <name type="scientific">Ammonicoccus fulvus</name>
    <dbReference type="NCBI Taxonomy" id="3138240"/>
    <lineage>
        <taxon>Bacteria</taxon>
        <taxon>Bacillati</taxon>
        <taxon>Actinomycetota</taxon>
        <taxon>Actinomycetes</taxon>
        <taxon>Propionibacteriales</taxon>
        <taxon>Propionibacteriaceae</taxon>
        <taxon>Ammonicoccus</taxon>
    </lineage>
</organism>